<dbReference type="Proteomes" id="UP000294530">
    <property type="component" value="Unassembled WGS sequence"/>
</dbReference>
<dbReference type="AlphaFoldDB" id="A0A976FQ07"/>
<dbReference type="RefSeq" id="XP_067820351.1">
    <property type="nucleotide sequence ID" value="XM_067965240.1"/>
</dbReference>
<evidence type="ECO:0000313" key="1">
    <source>
        <dbReference type="EMBL" id="TDH70852.1"/>
    </source>
</evidence>
<accession>A0A976FQ07</accession>
<proteinExistence type="predicted"/>
<evidence type="ECO:0000313" key="2">
    <source>
        <dbReference type="Proteomes" id="UP000294530"/>
    </source>
</evidence>
<name>A0A976FQ07_BRELC</name>
<sequence length="396" mass="44017">MSNKQASSSFYKAPNRQPYFAETAVFPPLPRLPPPDVFHETESTRKAPSACIARPRRFGTKITNLQNARDVDSFVLKIENKLPPSIASNGPQRYSHTKQPLSPLIKQPSAAENTPVGNHEKTPVLSAKKKTIALQENAENSCLQIPGRDHQSRKLPDWSPIKPPLQPGRSIWSIDPDELSELELEMAAITKDLADSAQKVTYAEASKCALPGCGGRRASQPQVKENLPRSYKRYYGLPIIPSYAPFCSWESQSTPMAEDKNVVLLSSNIKKKHSNATNRDKTLGLSADTPTFFPRQSTEMNEILQLVTLASKKIAPHMDWWPTNPCEFVLMNEIWITGGLEMYKLRTFLTETRASDAELADKKMLVLCTHQTQSARPFSLQRSVADAAAPVAPADI</sequence>
<comment type="caution">
    <text evidence="1">The sequence shown here is derived from an EMBL/GenBank/DDBJ whole genome shotgun (WGS) entry which is preliminary data.</text>
</comment>
<dbReference type="GeneID" id="94350911"/>
<gene>
    <name evidence="1" type="ORF">CCR75_007176</name>
</gene>
<reference evidence="1 2" key="1">
    <citation type="journal article" date="2021" name="Genome Biol.">
        <title>AFLAP: assembly-free linkage analysis pipeline using k-mers from genome sequencing data.</title>
        <authorList>
            <person name="Fletcher K."/>
            <person name="Zhang L."/>
            <person name="Gil J."/>
            <person name="Han R."/>
            <person name="Cavanaugh K."/>
            <person name="Michelmore R."/>
        </authorList>
    </citation>
    <scope>NUCLEOTIDE SEQUENCE [LARGE SCALE GENOMIC DNA]</scope>
    <source>
        <strain evidence="1 2">SF5</strain>
    </source>
</reference>
<organism evidence="1 2">
    <name type="scientific">Bremia lactucae</name>
    <name type="common">Lettuce downy mildew</name>
    <dbReference type="NCBI Taxonomy" id="4779"/>
    <lineage>
        <taxon>Eukaryota</taxon>
        <taxon>Sar</taxon>
        <taxon>Stramenopiles</taxon>
        <taxon>Oomycota</taxon>
        <taxon>Peronosporomycetes</taxon>
        <taxon>Peronosporales</taxon>
        <taxon>Peronosporaceae</taxon>
        <taxon>Bremia</taxon>
    </lineage>
</organism>
<dbReference type="EMBL" id="SHOA02000001">
    <property type="protein sequence ID" value="TDH70852.1"/>
    <property type="molecule type" value="Genomic_DNA"/>
</dbReference>
<protein>
    <submittedName>
        <fullName evidence="1">Uncharacterized protein</fullName>
    </submittedName>
</protein>
<keyword evidence="2" id="KW-1185">Reference proteome</keyword>
<dbReference type="OrthoDB" id="116220at2759"/>
<dbReference type="KEGG" id="blac:94350911"/>